<dbReference type="Proteomes" id="UP000031546">
    <property type="component" value="Unassembled WGS sequence"/>
</dbReference>
<reference evidence="3" key="2">
    <citation type="submission" date="2020-04" db="EMBL/GenBank/DDBJ databases">
        <authorList>
            <person name="Tanveer F."/>
            <person name="Xie Y."/>
            <person name="Shinwari Z.K."/>
        </authorList>
    </citation>
    <scope>NUCLEOTIDE SEQUENCE</scope>
    <source>
        <strain evidence="3">MOSEL-ME25</strain>
    </source>
</reference>
<organism evidence="2 4">
    <name type="scientific">Salinicoccus roseus</name>
    <dbReference type="NCBI Taxonomy" id="45670"/>
    <lineage>
        <taxon>Bacteria</taxon>
        <taxon>Bacillati</taxon>
        <taxon>Bacillota</taxon>
        <taxon>Bacilli</taxon>
        <taxon>Bacillales</taxon>
        <taxon>Staphylococcaceae</taxon>
        <taxon>Salinicoccus</taxon>
    </lineage>
</organism>
<dbReference type="EMBL" id="JXII01000006">
    <property type="protein sequence ID" value="KIH70496.1"/>
    <property type="molecule type" value="Genomic_DNA"/>
</dbReference>
<evidence type="ECO:0000313" key="2">
    <source>
        <dbReference type="EMBL" id="KIH70496.1"/>
    </source>
</evidence>
<dbReference type="InterPro" id="IPR006340">
    <property type="entry name" value="DUF436"/>
</dbReference>
<evidence type="ECO:0000313" key="3">
    <source>
        <dbReference type="EMBL" id="MDB0580581.1"/>
    </source>
</evidence>
<dbReference type="InterPro" id="IPR028345">
    <property type="entry name" value="Antibiotic_NAT-like"/>
</dbReference>
<dbReference type="RefSeq" id="WP_040105954.1">
    <property type="nucleotide sequence ID" value="NZ_JABEVU030000001.1"/>
</dbReference>
<proteinExistence type="inferred from homology"/>
<dbReference type="OrthoDB" id="9803187at2"/>
<reference evidence="3" key="3">
    <citation type="submission" date="2022-12" db="EMBL/GenBank/DDBJ databases">
        <title>Genome analysis and biological profiling of marine Salinicoccus roseus MOSEL-ME25.</title>
        <authorList>
            <person name="Mirza F.T."/>
            <person name="Xie Y."/>
            <person name="Shinwari Z.K."/>
        </authorList>
    </citation>
    <scope>NUCLEOTIDE SEQUENCE</scope>
    <source>
        <strain evidence="3">MOSEL-ME25</strain>
    </source>
</reference>
<dbReference type="AlphaFoldDB" id="A0A0C2HLS9"/>
<protein>
    <recommendedName>
        <fullName evidence="1">UPF0340 protein F7P68_0008560</fullName>
    </recommendedName>
</protein>
<dbReference type="SUPFAM" id="SSF110710">
    <property type="entry name" value="TTHA0583/YokD-like"/>
    <property type="match status" value="1"/>
</dbReference>
<sequence length="181" mass="20160">MNEEFARLKNDLDVLIEQLEASDFFKEGEDLLIGCSTSEVMGHHIGKESSMEVAELIFDAFHQAAERNRLNIMFQGCEHINRAVTMEYDVARAHKYPPVSVVPHRSAGGSLSEYAYHHLSRPVVVEHAAADRGVDIGQTLIGMHLHHVAVPFRVEQKTVGKANVTLAYSRPKLIGGPRANY</sequence>
<dbReference type="EMBL" id="JABEVU030000001">
    <property type="protein sequence ID" value="MDB0580581.1"/>
    <property type="molecule type" value="Genomic_DNA"/>
</dbReference>
<evidence type="ECO:0000313" key="5">
    <source>
        <dbReference type="Proteomes" id="UP000527860"/>
    </source>
</evidence>
<dbReference type="HAMAP" id="MF_00800">
    <property type="entry name" value="UPF0340"/>
    <property type="match status" value="1"/>
</dbReference>
<comment type="similarity">
    <text evidence="1">Belongs to the UPF0340 family.</text>
</comment>
<dbReference type="PIRSF" id="PIRSF007510">
    <property type="entry name" value="UCP007510"/>
    <property type="match status" value="1"/>
</dbReference>
<evidence type="ECO:0000256" key="1">
    <source>
        <dbReference type="HAMAP-Rule" id="MF_00800"/>
    </source>
</evidence>
<name>A0A0C2HLS9_9STAP</name>
<dbReference type="Proteomes" id="UP000527860">
    <property type="component" value="Unassembled WGS sequence"/>
</dbReference>
<dbReference type="GeneID" id="77845337"/>
<accession>A0A0C2HLS9</accession>
<dbReference type="NCBIfam" id="TIGR01440">
    <property type="entry name" value="TIGR01440 family protein"/>
    <property type="match status" value="1"/>
</dbReference>
<dbReference type="Gene3D" id="3.40.50.10360">
    <property type="entry name" value="Hypothetical protein TT1679"/>
    <property type="match status" value="1"/>
</dbReference>
<comment type="caution">
    <text evidence="2">The sequence shown here is derived from an EMBL/GenBank/DDBJ whole genome shotgun (WGS) entry which is preliminary data.</text>
</comment>
<gene>
    <name evidence="3" type="ORF">F7P68_0008560</name>
    <name evidence="2" type="ORF">SN16_07195</name>
</gene>
<dbReference type="STRING" id="45670.SN16_07195"/>
<reference evidence="2 4" key="1">
    <citation type="submission" date="2015-01" db="EMBL/GenBank/DDBJ databases">
        <title>Genome sequences of high lactate-tolerant strain Salinicoccus roseus W12 with industrial interest.</title>
        <authorList>
            <person name="Wang H."/>
            <person name="Yu B."/>
        </authorList>
    </citation>
    <scope>NUCLEOTIDE SEQUENCE [LARGE SCALE GENOMIC DNA]</scope>
    <source>
        <strain evidence="2 4">W12</strain>
    </source>
</reference>
<evidence type="ECO:0000313" key="4">
    <source>
        <dbReference type="Proteomes" id="UP000031546"/>
    </source>
</evidence>
<dbReference type="Pfam" id="PF04260">
    <property type="entry name" value="DUF436"/>
    <property type="match status" value="1"/>
</dbReference>
<keyword evidence="5" id="KW-1185">Reference proteome</keyword>